<gene>
    <name evidence="1" type="ORF">N0V84_006387</name>
</gene>
<name>A0A9W8WC44_9HYPO</name>
<proteinExistence type="predicted"/>
<keyword evidence="2" id="KW-1185">Reference proteome</keyword>
<sequence>MFASTKDKVFFDRLNDNLNQAACCDGIADAGKKDHLVNHLRALVDSPDSFDMQKAEDAAAVCAELFPSSVLGFAVDAPKLLELARGLREGTLTRFALAEARYWTFILSFYYYFHDIAPSKEDAQRACIMHAYRYTVKNDPFRRRRAPVRTPDEAPSPLHALN</sequence>
<dbReference type="AlphaFoldDB" id="A0A9W8WC44"/>
<dbReference type="Proteomes" id="UP001140502">
    <property type="component" value="Unassembled WGS sequence"/>
</dbReference>
<accession>A0A9W8WC44</accession>
<organism evidence="1 2">
    <name type="scientific">Fusarium piperis</name>
    <dbReference type="NCBI Taxonomy" id="1435070"/>
    <lineage>
        <taxon>Eukaryota</taxon>
        <taxon>Fungi</taxon>
        <taxon>Dikarya</taxon>
        <taxon>Ascomycota</taxon>
        <taxon>Pezizomycotina</taxon>
        <taxon>Sordariomycetes</taxon>
        <taxon>Hypocreomycetidae</taxon>
        <taxon>Hypocreales</taxon>
        <taxon>Nectriaceae</taxon>
        <taxon>Fusarium</taxon>
        <taxon>Fusarium solani species complex</taxon>
    </lineage>
</organism>
<comment type="caution">
    <text evidence="1">The sequence shown here is derived from an EMBL/GenBank/DDBJ whole genome shotgun (WGS) entry which is preliminary data.</text>
</comment>
<evidence type="ECO:0000313" key="2">
    <source>
        <dbReference type="Proteomes" id="UP001140502"/>
    </source>
</evidence>
<dbReference type="OrthoDB" id="10412580at2759"/>
<evidence type="ECO:0000313" key="1">
    <source>
        <dbReference type="EMBL" id="KAJ4319405.1"/>
    </source>
</evidence>
<reference evidence="1" key="1">
    <citation type="submission" date="2022-10" db="EMBL/GenBank/DDBJ databases">
        <title>Tapping the CABI collections for fungal endophytes: first genome assemblies for Collariella, Neodidymelliopsis, Ascochyta clinopodiicola, Didymella pomorum, Didymosphaeria variabile, Neocosmospora piperis and Neocucurbitaria cava.</title>
        <authorList>
            <person name="Hill R."/>
        </authorList>
    </citation>
    <scope>NUCLEOTIDE SEQUENCE</scope>
    <source>
        <strain evidence="1">IMI 366586</strain>
    </source>
</reference>
<protein>
    <submittedName>
        <fullName evidence="1">Uncharacterized protein</fullName>
    </submittedName>
</protein>
<dbReference type="EMBL" id="JAPEUR010000125">
    <property type="protein sequence ID" value="KAJ4319405.1"/>
    <property type="molecule type" value="Genomic_DNA"/>
</dbReference>